<evidence type="ECO:0000256" key="4">
    <source>
        <dbReference type="ARBA" id="ARBA00023027"/>
    </source>
</evidence>
<dbReference type="AlphaFoldDB" id="D4LES7"/>
<dbReference type="GO" id="GO:0003677">
    <property type="term" value="F:DNA binding"/>
    <property type="evidence" value="ECO:0007669"/>
    <property type="project" value="UniProtKB-UniRule"/>
</dbReference>
<organism evidence="9 10">
    <name type="scientific">Ruminococcus champanellensis (strain DSM 18848 / JCM 17042 / KCTC 15320 / 18P13)</name>
    <dbReference type="NCBI Taxonomy" id="213810"/>
    <lineage>
        <taxon>Bacteria</taxon>
        <taxon>Bacillati</taxon>
        <taxon>Bacillota</taxon>
        <taxon>Clostridia</taxon>
        <taxon>Eubacteriales</taxon>
        <taxon>Oscillospiraceae</taxon>
        <taxon>Ruminococcus</taxon>
    </lineage>
</organism>
<gene>
    <name evidence="7" type="primary">rex</name>
    <name evidence="9" type="ordered locus">RUM_21020</name>
</gene>
<accession>D4LES7</accession>
<dbReference type="GO" id="GO:0003700">
    <property type="term" value="F:DNA-binding transcription factor activity"/>
    <property type="evidence" value="ECO:0007669"/>
    <property type="project" value="UniProtKB-UniRule"/>
</dbReference>
<name>D4LES7_RUMC1</name>
<evidence type="ECO:0000313" key="10">
    <source>
        <dbReference type="Proteomes" id="UP000007054"/>
    </source>
</evidence>
<evidence type="ECO:0000256" key="1">
    <source>
        <dbReference type="ARBA" id="ARBA00022490"/>
    </source>
</evidence>
<comment type="caution">
    <text evidence="7">Lacks conserved residue(s) required for the propagation of feature annotation.</text>
</comment>
<dbReference type="Pfam" id="PF02629">
    <property type="entry name" value="CoA_binding"/>
    <property type="match status" value="1"/>
</dbReference>
<dbReference type="STRING" id="213810.RUM_21020"/>
<dbReference type="Gene3D" id="1.10.10.10">
    <property type="entry name" value="Winged helix-like DNA-binding domain superfamily/Winged helix DNA-binding domain"/>
    <property type="match status" value="1"/>
</dbReference>
<dbReference type="InterPro" id="IPR036390">
    <property type="entry name" value="WH_DNA-bd_sf"/>
</dbReference>
<dbReference type="InterPro" id="IPR009718">
    <property type="entry name" value="Rex_DNA-bd_C_dom"/>
</dbReference>
<dbReference type="InterPro" id="IPR022876">
    <property type="entry name" value="Tscrpt_rep_Rex"/>
</dbReference>
<dbReference type="Pfam" id="PF06971">
    <property type="entry name" value="Put_DNA-bind_N"/>
    <property type="match status" value="1"/>
</dbReference>
<protein>
    <recommendedName>
        <fullName evidence="7">Redox-sensing transcriptional repressor Rex</fullName>
    </recommendedName>
</protein>
<dbReference type="PANTHER" id="PTHR35786">
    <property type="entry name" value="REDOX-SENSING TRANSCRIPTIONAL REPRESSOR REX"/>
    <property type="match status" value="1"/>
</dbReference>
<evidence type="ECO:0000259" key="8">
    <source>
        <dbReference type="SMART" id="SM00881"/>
    </source>
</evidence>
<dbReference type="NCBIfam" id="NF003990">
    <property type="entry name" value="PRK05472.1-4"/>
    <property type="match status" value="1"/>
</dbReference>
<keyword evidence="2 7" id="KW-0678">Repressor</keyword>
<dbReference type="SUPFAM" id="SSF51735">
    <property type="entry name" value="NAD(P)-binding Rossmann-fold domains"/>
    <property type="match status" value="1"/>
</dbReference>
<dbReference type="InterPro" id="IPR003781">
    <property type="entry name" value="CoA-bd"/>
</dbReference>
<dbReference type="PANTHER" id="PTHR35786:SF1">
    <property type="entry name" value="REDOX-SENSING TRANSCRIPTIONAL REPRESSOR REX 1"/>
    <property type="match status" value="1"/>
</dbReference>
<evidence type="ECO:0000256" key="3">
    <source>
        <dbReference type="ARBA" id="ARBA00023015"/>
    </source>
</evidence>
<dbReference type="Proteomes" id="UP000007054">
    <property type="component" value="Chromosome"/>
</dbReference>
<dbReference type="KEGG" id="rch:RUM_21020"/>
<dbReference type="SUPFAM" id="SSF46785">
    <property type="entry name" value="Winged helix' DNA-binding domain"/>
    <property type="match status" value="1"/>
</dbReference>
<dbReference type="HOGENOM" id="CLU_061534_1_0_9"/>
<dbReference type="Gene3D" id="3.40.50.720">
    <property type="entry name" value="NAD(P)-binding Rossmann-like Domain"/>
    <property type="match status" value="1"/>
</dbReference>
<comment type="subcellular location">
    <subcellularLocation>
        <location evidence="7">Cytoplasm</location>
    </subcellularLocation>
</comment>
<keyword evidence="6 7" id="KW-0804">Transcription</keyword>
<evidence type="ECO:0000256" key="6">
    <source>
        <dbReference type="ARBA" id="ARBA00023163"/>
    </source>
</evidence>
<comment type="subunit">
    <text evidence="7">Homodimer.</text>
</comment>
<dbReference type="GO" id="GO:0051775">
    <property type="term" value="P:response to redox state"/>
    <property type="evidence" value="ECO:0007669"/>
    <property type="project" value="InterPro"/>
</dbReference>
<evidence type="ECO:0000313" key="9">
    <source>
        <dbReference type="EMBL" id="CBL18122.1"/>
    </source>
</evidence>
<keyword evidence="10" id="KW-1185">Reference proteome</keyword>
<reference evidence="9" key="1">
    <citation type="submission" date="2010-03" db="EMBL/GenBank/DDBJ databases">
        <title>The genome sequence of Ruminococcus sp. 18P13.</title>
        <authorList>
            <consortium name="metaHIT consortium -- http://www.metahit.eu/"/>
            <person name="Pajon A."/>
            <person name="Turner K."/>
            <person name="Parkhill J."/>
            <person name="Bernalier A."/>
        </authorList>
    </citation>
    <scope>NUCLEOTIDE SEQUENCE [LARGE SCALE GENOMIC DNA]</scope>
    <source>
        <strain evidence="9">Type strain: 18P13</strain>
    </source>
</reference>
<dbReference type="HAMAP" id="MF_01131">
    <property type="entry name" value="Rex"/>
    <property type="match status" value="1"/>
</dbReference>
<proteinExistence type="inferred from homology"/>
<feature type="binding site" evidence="7">
    <location>
        <begin position="62"/>
        <end position="67"/>
    </location>
    <ligand>
        <name>NAD(+)</name>
        <dbReference type="ChEBI" id="CHEBI:57540"/>
    </ligand>
</feature>
<evidence type="ECO:0000256" key="2">
    <source>
        <dbReference type="ARBA" id="ARBA00022491"/>
    </source>
</evidence>
<dbReference type="InterPro" id="IPR036291">
    <property type="entry name" value="NAD(P)-bd_dom_sf"/>
</dbReference>
<dbReference type="PATRIC" id="fig|213810.4.peg.1991"/>
<keyword evidence="5 7" id="KW-0238">DNA-binding</keyword>
<sequence>MIRISSRELAERMGLTASQIRQDLNCFGGFGQQGYGYNVTELHAQIGKILGVHAGNKTILIGVGNLGKAIAQHIDFEKRGCKLIGIFDSNHALCGKQIAGVTVDPIETLEAFCAANHPVMAVLCIPKTAAHDLAHQLVKLGVRAFWNFSHYDLRLEHEQEQIIVENVHLGDSLMTLAYGLQHQGDAHE</sequence>
<dbReference type="NCBIfam" id="NF003996">
    <property type="entry name" value="PRK05472.2-5"/>
    <property type="match status" value="1"/>
</dbReference>
<reference evidence="9" key="2">
    <citation type="submission" date="2010-03" db="EMBL/GenBank/DDBJ databases">
        <authorList>
            <person name="Pajon A."/>
        </authorList>
    </citation>
    <scope>NUCLEOTIDE SEQUENCE</scope>
    <source>
        <strain evidence="9">Type strain: 18P13</strain>
    </source>
</reference>
<keyword evidence="3 7" id="KW-0805">Transcription regulation</keyword>
<dbReference type="NCBIfam" id="NF003995">
    <property type="entry name" value="PRK05472.2-4"/>
    <property type="match status" value="1"/>
</dbReference>
<evidence type="ECO:0000256" key="5">
    <source>
        <dbReference type="ARBA" id="ARBA00023125"/>
    </source>
</evidence>
<evidence type="ECO:0000256" key="7">
    <source>
        <dbReference type="HAMAP-Rule" id="MF_01131"/>
    </source>
</evidence>
<keyword evidence="4 7" id="KW-0520">NAD</keyword>
<comment type="function">
    <text evidence="7">Modulates transcription in response to changes in cellular NADH/NAD(+) redox state.</text>
</comment>
<feature type="domain" description="CoA-binding" evidence="8">
    <location>
        <begin position="51"/>
        <end position="152"/>
    </location>
</feature>
<dbReference type="EMBL" id="FP929052">
    <property type="protein sequence ID" value="CBL18122.1"/>
    <property type="molecule type" value="Genomic_DNA"/>
</dbReference>
<comment type="similarity">
    <text evidence="7">Belongs to the transcriptional regulatory Rex family.</text>
</comment>
<dbReference type="SMART" id="SM00881">
    <property type="entry name" value="CoA_binding"/>
    <property type="match status" value="1"/>
</dbReference>
<dbReference type="GO" id="GO:0045892">
    <property type="term" value="P:negative regulation of DNA-templated transcription"/>
    <property type="evidence" value="ECO:0007669"/>
    <property type="project" value="InterPro"/>
</dbReference>
<dbReference type="NCBIfam" id="NF003994">
    <property type="entry name" value="PRK05472.2-3"/>
    <property type="match status" value="1"/>
</dbReference>
<dbReference type="InterPro" id="IPR036388">
    <property type="entry name" value="WH-like_DNA-bd_sf"/>
</dbReference>
<keyword evidence="1 7" id="KW-0963">Cytoplasm</keyword>
<dbReference type="GO" id="GO:0005737">
    <property type="term" value="C:cytoplasm"/>
    <property type="evidence" value="ECO:0007669"/>
    <property type="project" value="UniProtKB-SubCell"/>
</dbReference>